<keyword evidence="3" id="KW-1185">Reference proteome</keyword>
<evidence type="ECO:0000256" key="1">
    <source>
        <dbReference type="SAM" id="Phobius"/>
    </source>
</evidence>
<gene>
    <name evidence="2" type="ORF">GCM10010347_20030</name>
</gene>
<protein>
    <submittedName>
        <fullName evidence="2">Uncharacterized protein</fullName>
    </submittedName>
</protein>
<dbReference type="Proteomes" id="UP000642673">
    <property type="component" value="Unassembled WGS sequence"/>
</dbReference>
<dbReference type="RefSeq" id="WP_190184251.1">
    <property type="nucleotide sequence ID" value="NZ_BMVP01000003.1"/>
</dbReference>
<feature type="transmembrane region" description="Helical" evidence="1">
    <location>
        <begin position="14"/>
        <end position="34"/>
    </location>
</feature>
<feature type="transmembrane region" description="Helical" evidence="1">
    <location>
        <begin position="46"/>
        <end position="65"/>
    </location>
</feature>
<keyword evidence="1" id="KW-0472">Membrane</keyword>
<accession>A0ABQ3EXM3</accession>
<reference evidence="3" key="1">
    <citation type="journal article" date="2019" name="Int. J. Syst. Evol. Microbiol.">
        <title>The Global Catalogue of Microorganisms (GCM) 10K type strain sequencing project: providing services to taxonomists for standard genome sequencing and annotation.</title>
        <authorList>
            <consortium name="The Broad Institute Genomics Platform"/>
            <consortium name="The Broad Institute Genome Sequencing Center for Infectious Disease"/>
            <person name="Wu L."/>
            <person name="Ma J."/>
        </authorList>
    </citation>
    <scope>NUCLEOTIDE SEQUENCE [LARGE SCALE GENOMIC DNA]</scope>
    <source>
        <strain evidence="3">JCM 4738</strain>
    </source>
</reference>
<keyword evidence="1" id="KW-0812">Transmembrane</keyword>
<organism evidence="2 3">
    <name type="scientific">Streptomyces cirratus</name>
    <dbReference type="NCBI Taxonomy" id="68187"/>
    <lineage>
        <taxon>Bacteria</taxon>
        <taxon>Bacillati</taxon>
        <taxon>Actinomycetota</taxon>
        <taxon>Actinomycetes</taxon>
        <taxon>Kitasatosporales</taxon>
        <taxon>Streptomycetaceae</taxon>
        <taxon>Streptomyces</taxon>
    </lineage>
</organism>
<evidence type="ECO:0000313" key="2">
    <source>
        <dbReference type="EMBL" id="GHB50497.1"/>
    </source>
</evidence>
<sequence>MAGTPNSDNLTDRLGVPLEVTTAVFAVAPTLVFVSRFRSDDGGPGLGTAVTSELFLPVIAARVLYLTATRMDVTPPAGFSRPAV</sequence>
<evidence type="ECO:0000313" key="3">
    <source>
        <dbReference type="Proteomes" id="UP000642673"/>
    </source>
</evidence>
<name>A0ABQ3EXM3_9ACTN</name>
<dbReference type="EMBL" id="BMVP01000003">
    <property type="protein sequence ID" value="GHB50497.1"/>
    <property type="molecule type" value="Genomic_DNA"/>
</dbReference>
<keyword evidence="1" id="KW-1133">Transmembrane helix</keyword>
<proteinExistence type="predicted"/>
<comment type="caution">
    <text evidence="2">The sequence shown here is derived from an EMBL/GenBank/DDBJ whole genome shotgun (WGS) entry which is preliminary data.</text>
</comment>